<dbReference type="EMBL" id="JRES01000238">
    <property type="protein sequence ID" value="KNC33064.1"/>
    <property type="molecule type" value="Genomic_DNA"/>
</dbReference>
<dbReference type="Proteomes" id="UP000037069">
    <property type="component" value="Unassembled WGS sequence"/>
</dbReference>
<sequence length="160" mass="18582">MFLTFFPRKKMLSKTHRTTTIYHKYNFSLLMVVILTFWWQSCSAYKLASLSPNAIHINPNIRCPGKNEENIWHPCEHGGYIENPDPKNCDDRYVCYVGLNETCRRGDKCVDNAICTNCGICQKCDSPENCSDFNLCPTARGYTNLIKRLLQKRLIEFNDE</sequence>
<proteinExistence type="predicted"/>
<evidence type="ECO:0000313" key="2">
    <source>
        <dbReference type="Proteomes" id="UP000037069"/>
    </source>
</evidence>
<protein>
    <submittedName>
        <fullName evidence="1">Uncharacterized protein</fullName>
    </submittedName>
</protein>
<accession>A0A0L0CNN4</accession>
<evidence type="ECO:0000313" key="1">
    <source>
        <dbReference type="EMBL" id="KNC33064.1"/>
    </source>
</evidence>
<comment type="caution">
    <text evidence="1">The sequence shown here is derived from an EMBL/GenBank/DDBJ whole genome shotgun (WGS) entry which is preliminary data.</text>
</comment>
<name>A0A0L0CNN4_LUCCU</name>
<dbReference type="AlphaFoldDB" id="A0A0L0CNN4"/>
<organism evidence="1 2">
    <name type="scientific">Lucilia cuprina</name>
    <name type="common">Green bottle fly</name>
    <name type="synonym">Australian sheep blowfly</name>
    <dbReference type="NCBI Taxonomy" id="7375"/>
    <lineage>
        <taxon>Eukaryota</taxon>
        <taxon>Metazoa</taxon>
        <taxon>Ecdysozoa</taxon>
        <taxon>Arthropoda</taxon>
        <taxon>Hexapoda</taxon>
        <taxon>Insecta</taxon>
        <taxon>Pterygota</taxon>
        <taxon>Neoptera</taxon>
        <taxon>Endopterygota</taxon>
        <taxon>Diptera</taxon>
        <taxon>Brachycera</taxon>
        <taxon>Muscomorpha</taxon>
        <taxon>Oestroidea</taxon>
        <taxon>Calliphoridae</taxon>
        <taxon>Luciliinae</taxon>
        <taxon>Lucilia</taxon>
    </lineage>
</organism>
<gene>
    <name evidence="1" type="ORF">FF38_10296</name>
</gene>
<keyword evidence="2" id="KW-1185">Reference proteome</keyword>
<reference evidence="1 2" key="1">
    <citation type="journal article" date="2015" name="Nat. Commun.">
        <title>Lucilia cuprina genome unlocks parasitic fly biology to underpin future interventions.</title>
        <authorList>
            <person name="Anstead C.A."/>
            <person name="Korhonen P.K."/>
            <person name="Young N.D."/>
            <person name="Hall R.S."/>
            <person name="Jex A.R."/>
            <person name="Murali S.C."/>
            <person name="Hughes D.S."/>
            <person name="Lee S.F."/>
            <person name="Perry T."/>
            <person name="Stroehlein A.J."/>
            <person name="Ansell B.R."/>
            <person name="Breugelmans B."/>
            <person name="Hofmann A."/>
            <person name="Qu J."/>
            <person name="Dugan S."/>
            <person name="Lee S.L."/>
            <person name="Chao H."/>
            <person name="Dinh H."/>
            <person name="Han Y."/>
            <person name="Doddapaneni H.V."/>
            <person name="Worley K.C."/>
            <person name="Muzny D.M."/>
            <person name="Ioannidis P."/>
            <person name="Waterhouse R.M."/>
            <person name="Zdobnov E.M."/>
            <person name="James P.J."/>
            <person name="Bagnall N.H."/>
            <person name="Kotze A.C."/>
            <person name="Gibbs R.A."/>
            <person name="Richards S."/>
            <person name="Batterham P."/>
            <person name="Gasser R.B."/>
        </authorList>
    </citation>
    <scope>NUCLEOTIDE SEQUENCE [LARGE SCALE GENOMIC DNA]</scope>
    <source>
        <strain evidence="1 2">LS</strain>
        <tissue evidence="1">Full body</tissue>
    </source>
</reference>